<feature type="region of interest" description="Disordered" evidence="1">
    <location>
        <begin position="185"/>
        <end position="269"/>
    </location>
</feature>
<evidence type="ECO:0000313" key="2">
    <source>
        <dbReference type="EMBL" id="CBY22282.1"/>
    </source>
</evidence>
<keyword evidence="3" id="KW-1185">Reference proteome</keyword>
<accession>E4WY38</accession>
<dbReference type="Proteomes" id="UP000001307">
    <property type="component" value="Unassembled WGS sequence"/>
</dbReference>
<dbReference type="InParanoid" id="E4WY38"/>
<feature type="compositionally biased region" description="Low complexity" evidence="1">
    <location>
        <begin position="97"/>
        <end position="132"/>
    </location>
</feature>
<feature type="region of interest" description="Disordered" evidence="1">
    <location>
        <begin position="68"/>
        <end position="160"/>
    </location>
</feature>
<proteinExistence type="predicted"/>
<dbReference type="AlphaFoldDB" id="E4WY38"/>
<reference evidence="2" key="1">
    <citation type="journal article" date="2010" name="Science">
        <title>Plasticity of animal genome architecture unmasked by rapid evolution of a pelagic tunicate.</title>
        <authorList>
            <person name="Denoeud F."/>
            <person name="Henriet S."/>
            <person name="Mungpakdee S."/>
            <person name="Aury J.M."/>
            <person name="Da Silva C."/>
            <person name="Brinkmann H."/>
            <person name="Mikhaleva J."/>
            <person name="Olsen L.C."/>
            <person name="Jubin C."/>
            <person name="Canestro C."/>
            <person name="Bouquet J.M."/>
            <person name="Danks G."/>
            <person name="Poulain J."/>
            <person name="Campsteijn C."/>
            <person name="Adamski M."/>
            <person name="Cross I."/>
            <person name="Yadetie F."/>
            <person name="Muffato M."/>
            <person name="Louis A."/>
            <person name="Butcher S."/>
            <person name="Tsagkogeorga G."/>
            <person name="Konrad A."/>
            <person name="Singh S."/>
            <person name="Jensen M.F."/>
            <person name="Cong E.H."/>
            <person name="Eikeseth-Otteraa H."/>
            <person name="Noel B."/>
            <person name="Anthouard V."/>
            <person name="Porcel B.M."/>
            <person name="Kachouri-Lafond R."/>
            <person name="Nishino A."/>
            <person name="Ugolini M."/>
            <person name="Chourrout P."/>
            <person name="Nishida H."/>
            <person name="Aasland R."/>
            <person name="Huzurbazar S."/>
            <person name="Westhof E."/>
            <person name="Delsuc F."/>
            <person name="Lehrach H."/>
            <person name="Reinhardt R."/>
            <person name="Weissenbach J."/>
            <person name="Roy S.W."/>
            <person name="Artiguenave F."/>
            <person name="Postlethwait J.H."/>
            <person name="Manak J.R."/>
            <person name="Thompson E.M."/>
            <person name="Jaillon O."/>
            <person name="Du Pasquier L."/>
            <person name="Boudinot P."/>
            <person name="Liberles D.A."/>
            <person name="Volff J.N."/>
            <person name="Philippe H."/>
            <person name="Lenhard B."/>
            <person name="Roest Crollius H."/>
            <person name="Wincker P."/>
            <person name="Chourrout D."/>
        </authorList>
    </citation>
    <scope>NUCLEOTIDE SEQUENCE [LARGE SCALE GENOMIC DNA]</scope>
</reference>
<organism evidence="2">
    <name type="scientific">Oikopleura dioica</name>
    <name type="common">Tunicate</name>
    <dbReference type="NCBI Taxonomy" id="34765"/>
    <lineage>
        <taxon>Eukaryota</taxon>
        <taxon>Metazoa</taxon>
        <taxon>Chordata</taxon>
        <taxon>Tunicata</taxon>
        <taxon>Appendicularia</taxon>
        <taxon>Copelata</taxon>
        <taxon>Oikopleuridae</taxon>
        <taxon>Oikopleura</taxon>
    </lineage>
</organism>
<gene>
    <name evidence="2" type="ORF">GSOID_T00011837001</name>
</gene>
<sequence>MQHLTNQLLEPGTRYVARDKKPRFFSNITKTKKSIFCFFQQKETFKTSEMAGQTDKIDMALDDIIKTSKTQNKGKTGAGKKGAAGTRQQPKRGEKSAGNAKANQGAAKRNQAGQKPKQNGANKPKQNQAQKKSPQKKTQAAKKPMQKKTGPQKTVTQKTAIDRLNKARATLQKAVKAVNDANKKLEKTLTPAQKKAAIPKKTPQKKAGGAPQRKPVQNNQNNRVQRQQNNKVQKRGNQQVNNQQKRNKTGGVSIKINNRGPSGRGRGKAQVVRDTLKSHANQETNLDDRFSQLLKSAGRKVNANRGGRVVLVAAAEVVLRNEVVAEATDDIKQLFDENLQDKLFSFMYPFCHPPINFVR</sequence>
<evidence type="ECO:0000256" key="1">
    <source>
        <dbReference type="SAM" id="MobiDB-lite"/>
    </source>
</evidence>
<evidence type="ECO:0000313" key="3">
    <source>
        <dbReference type="Proteomes" id="UP000001307"/>
    </source>
</evidence>
<feature type="compositionally biased region" description="Polar residues" evidence="1">
    <location>
        <begin position="149"/>
        <end position="159"/>
    </location>
</feature>
<dbReference type="OrthoDB" id="10631149at2759"/>
<dbReference type="EMBL" id="FN653018">
    <property type="protein sequence ID" value="CBY22282.1"/>
    <property type="molecule type" value="Genomic_DNA"/>
</dbReference>
<feature type="compositionally biased region" description="Low complexity" evidence="1">
    <location>
        <begin position="216"/>
        <end position="244"/>
    </location>
</feature>
<protein>
    <submittedName>
        <fullName evidence="2">Uncharacterized protein</fullName>
    </submittedName>
</protein>
<name>E4WY38_OIKDI</name>